<evidence type="ECO:0000313" key="2">
    <source>
        <dbReference type="Proteomes" id="UP000029736"/>
    </source>
</evidence>
<dbReference type="OrthoDB" id="656942at2"/>
<dbReference type="Proteomes" id="UP000029736">
    <property type="component" value="Unassembled WGS sequence"/>
</dbReference>
<gene>
    <name evidence="1" type="ORF">IX84_19085</name>
</gene>
<sequence length="207" mass="22965">MKKAHRAYLAFSLLLGLLVFGFSTPRSHPPEPKLPERNKSTAAELTPEQAFDLMMEVLTHKRCVNCHPSDDYPRQGEDSHIHNFGVQRGPDNHGVAALQCQTCHQSENNNHAGVPGAPEWSLAPRKMAWQGLTRVEIARSMLNPDNNGGRTLEETVHHLTEHELVLWAWEPGVDANGTPREKPPVPKAEYIKAVKTWAAGGAPIPEE</sequence>
<accession>A0A098S377</accession>
<dbReference type="SUPFAM" id="SSF48695">
    <property type="entry name" value="Multiheme cytochromes"/>
    <property type="match status" value="2"/>
</dbReference>
<protein>
    <submittedName>
        <fullName evidence="1">Uncharacterized protein</fullName>
    </submittedName>
</protein>
<evidence type="ECO:0000313" key="1">
    <source>
        <dbReference type="EMBL" id="KGE86789.1"/>
    </source>
</evidence>
<comment type="caution">
    <text evidence="1">The sequence shown here is derived from an EMBL/GenBank/DDBJ whole genome shotgun (WGS) entry which is preliminary data.</text>
</comment>
<name>A0A098S377_9BACT</name>
<reference evidence="1 2" key="1">
    <citation type="journal article" date="2014" name="Int. J. Syst. Evol. Microbiol.">
        <title>Phaeodactylibacter xiamenensis gen. nov., sp. nov., a member of the family Saprospiraceae isolated from the marine alga Phaeodactylum tricornutum.</title>
        <authorList>
            <person name="Chen Z.Jr."/>
            <person name="Lei X."/>
            <person name="Lai Q."/>
            <person name="Li Y."/>
            <person name="Zhang B."/>
            <person name="Zhang J."/>
            <person name="Zhang H."/>
            <person name="Yang L."/>
            <person name="Zheng W."/>
            <person name="Tian Y."/>
            <person name="Yu Z."/>
            <person name="Xu H.Jr."/>
            <person name="Zheng T."/>
        </authorList>
    </citation>
    <scope>NUCLEOTIDE SEQUENCE [LARGE SCALE GENOMIC DNA]</scope>
    <source>
        <strain evidence="1 2">KD52</strain>
    </source>
</reference>
<proteinExistence type="predicted"/>
<dbReference type="AlphaFoldDB" id="A0A098S377"/>
<dbReference type="RefSeq" id="WP_044223994.1">
    <property type="nucleotide sequence ID" value="NZ_JBKAGJ010000049.1"/>
</dbReference>
<keyword evidence="2" id="KW-1185">Reference proteome</keyword>
<organism evidence="1 2">
    <name type="scientific">Phaeodactylibacter xiamenensis</name>
    <dbReference type="NCBI Taxonomy" id="1524460"/>
    <lineage>
        <taxon>Bacteria</taxon>
        <taxon>Pseudomonadati</taxon>
        <taxon>Bacteroidota</taxon>
        <taxon>Saprospiria</taxon>
        <taxon>Saprospirales</taxon>
        <taxon>Haliscomenobacteraceae</taxon>
        <taxon>Phaeodactylibacter</taxon>
    </lineage>
</organism>
<dbReference type="InterPro" id="IPR036280">
    <property type="entry name" value="Multihaem_cyt_sf"/>
</dbReference>
<dbReference type="STRING" id="1524460.IX84_19085"/>
<dbReference type="EMBL" id="JPOS01000054">
    <property type="protein sequence ID" value="KGE86789.1"/>
    <property type="molecule type" value="Genomic_DNA"/>
</dbReference>